<sequence>MSDRVKSMADHYAKASIAVVWDTVDCKIPVGQSIDSVTDNISSALRNSGYLGNISIKAYGDKEFRVSSQRPNVKLIVAEGTSSQRKTRIFYDILAWALDNPASVLMFVYGDVSRDMNFINDELGSLRFRHFEVLLCQPEDAKGLLFFHAAKVWRWDNLCVGGTPISEPQRHALILAKTPSDYYHNVPDDWNCGMPSDEVEEEKLSS</sequence>
<dbReference type="PANTHER" id="PTHR14379">
    <property type="entry name" value="LIMKAIN B LKAP"/>
    <property type="match status" value="1"/>
</dbReference>
<evidence type="ECO:0000313" key="2">
    <source>
        <dbReference type="EMBL" id="KFK28738.1"/>
    </source>
</evidence>
<dbReference type="AlphaFoldDB" id="A0A087GFT6"/>
<dbReference type="PANTHER" id="PTHR14379:SF3">
    <property type="entry name" value="MEIOSIS REGULATOR AND MRNA STABILITY FACTOR 1"/>
    <property type="match status" value="1"/>
</dbReference>
<dbReference type="Proteomes" id="UP000029120">
    <property type="component" value="Chromosome 7"/>
</dbReference>
<dbReference type="InterPro" id="IPR021139">
    <property type="entry name" value="NYN"/>
</dbReference>
<dbReference type="OrthoDB" id="1080524at2759"/>
<evidence type="ECO:0000259" key="1">
    <source>
        <dbReference type="Pfam" id="PF01936"/>
    </source>
</evidence>
<evidence type="ECO:0000313" key="3">
    <source>
        <dbReference type="Proteomes" id="UP000029120"/>
    </source>
</evidence>
<name>A0A087GFT6_ARAAL</name>
<accession>A0A087GFT6</accession>
<proteinExistence type="predicted"/>
<dbReference type="Gramene" id="KFK28738">
    <property type="protein sequence ID" value="KFK28738"/>
    <property type="gene ID" value="AALP_AA7G040300"/>
</dbReference>
<dbReference type="GO" id="GO:0004540">
    <property type="term" value="F:RNA nuclease activity"/>
    <property type="evidence" value="ECO:0007669"/>
    <property type="project" value="InterPro"/>
</dbReference>
<reference evidence="3" key="1">
    <citation type="journal article" date="2015" name="Nat. Plants">
        <title>Genome expansion of Arabis alpina linked with retrotransposition and reduced symmetric DNA methylation.</title>
        <authorList>
            <person name="Willing E.M."/>
            <person name="Rawat V."/>
            <person name="Mandakova T."/>
            <person name="Maumus F."/>
            <person name="James G.V."/>
            <person name="Nordstroem K.J."/>
            <person name="Becker C."/>
            <person name="Warthmann N."/>
            <person name="Chica C."/>
            <person name="Szarzynska B."/>
            <person name="Zytnicki M."/>
            <person name="Albani M.C."/>
            <person name="Kiefer C."/>
            <person name="Bergonzi S."/>
            <person name="Castaings L."/>
            <person name="Mateos J.L."/>
            <person name="Berns M.C."/>
            <person name="Bujdoso N."/>
            <person name="Piofczyk T."/>
            <person name="de Lorenzo L."/>
            <person name="Barrero-Sicilia C."/>
            <person name="Mateos I."/>
            <person name="Piednoel M."/>
            <person name="Hagmann J."/>
            <person name="Chen-Min-Tao R."/>
            <person name="Iglesias-Fernandez R."/>
            <person name="Schuster S.C."/>
            <person name="Alonso-Blanco C."/>
            <person name="Roudier F."/>
            <person name="Carbonero P."/>
            <person name="Paz-Ares J."/>
            <person name="Davis S.J."/>
            <person name="Pecinka A."/>
            <person name="Quesneville H."/>
            <person name="Colot V."/>
            <person name="Lysak M.A."/>
            <person name="Weigel D."/>
            <person name="Coupland G."/>
            <person name="Schneeberger K."/>
        </authorList>
    </citation>
    <scope>NUCLEOTIDE SEQUENCE [LARGE SCALE GENOMIC DNA]</scope>
    <source>
        <strain evidence="3">cv. Pajares</strain>
    </source>
</reference>
<dbReference type="InterPro" id="IPR024768">
    <property type="entry name" value="Marf1"/>
</dbReference>
<dbReference type="GO" id="GO:0005777">
    <property type="term" value="C:peroxisome"/>
    <property type="evidence" value="ECO:0007669"/>
    <property type="project" value="InterPro"/>
</dbReference>
<dbReference type="OMA" id="HYAKASI"/>
<gene>
    <name evidence="2" type="ordered locus">AALP_Aa7g040300</name>
</gene>
<dbReference type="Pfam" id="PF01936">
    <property type="entry name" value="NYN"/>
    <property type="match status" value="1"/>
</dbReference>
<keyword evidence="3" id="KW-1185">Reference proteome</keyword>
<protein>
    <recommendedName>
        <fullName evidence="1">NYN domain-containing protein</fullName>
    </recommendedName>
</protein>
<organism evidence="2 3">
    <name type="scientific">Arabis alpina</name>
    <name type="common">Alpine rock-cress</name>
    <dbReference type="NCBI Taxonomy" id="50452"/>
    <lineage>
        <taxon>Eukaryota</taxon>
        <taxon>Viridiplantae</taxon>
        <taxon>Streptophyta</taxon>
        <taxon>Embryophyta</taxon>
        <taxon>Tracheophyta</taxon>
        <taxon>Spermatophyta</taxon>
        <taxon>Magnoliopsida</taxon>
        <taxon>eudicotyledons</taxon>
        <taxon>Gunneridae</taxon>
        <taxon>Pentapetalae</taxon>
        <taxon>rosids</taxon>
        <taxon>malvids</taxon>
        <taxon>Brassicales</taxon>
        <taxon>Brassicaceae</taxon>
        <taxon>Arabideae</taxon>
        <taxon>Arabis</taxon>
    </lineage>
</organism>
<dbReference type="GO" id="GO:0010468">
    <property type="term" value="P:regulation of gene expression"/>
    <property type="evidence" value="ECO:0007669"/>
    <property type="project" value="InterPro"/>
</dbReference>
<dbReference type="CDD" id="cd10910">
    <property type="entry name" value="PIN_limkain_b1_N_like"/>
    <property type="match status" value="1"/>
</dbReference>
<feature type="domain" description="NYN" evidence="1">
    <location>
        <begin position="17"/>
        <end position="123"/>
    </location>
</feature>
<dbReference type="EMBL" id="CM002875">
    <property type="protein sequence ID" value="KFK28738.1"/>
    <property type="molecule type" value="Genomic_DNA"/>
</dbReference>